<sequence>MVIFKILVNKQRLFVITVVKIQMWAPLNVIKTEIHFEFCIHVFIPSFAFRDSAIAVIQNQAVFVNW</sequence>
<dbReference type="EMBL" id="CAJJDP010000122">
    <property type="protein sequence ID" value="CAD8200503.1"/>
    <property type="molecule type" value="Genomic_DNA"/>
</dbReference>
<organism evidence="1 2">
    <name type="scientific">Paramecium octaurelia</name>
    <dbReference type="NCBI Taxonomy" id="43137"/>
    <lineage>
        <taxon>Eukaryota</taxon>
        <taxon>Sar</taxon>
        <taxon>Alveolata</taxon>
        <taxon>Ciliophora</taxon>
        <taxon>Intramacronucleata</taxon>
        <taxon>Oligohymenophorea</taxon>
        <taxon>Peniculida</taxon>
        <taxon>Parameciidae</taxon>
        <taxon>Paramecium</taxon>
    </lineage>
</organism>
<name>A0A8S1XHF3_PAROT</name>
<accession>A0A8S1XHF3</accession>
<dbReference type="AlphaFoldDB" id="A0A8S1XHF3"/>
<comment type="caution">
    <text evidence="1">The sequence shown here is derived from an EMBL/GenBank/DDBJ whole genome shotgun (WGS) entry which is preliminary data.</text>
</comment>
<dbReference type="Proteomes" id="UP000683925">
    <property type="component" value="Unassembled WGS sequence"/>
</dbReference>
<protein>
    <submittedName>
        <fullName evidence="1">Uncharacterized protein</fullName>
    </submittedName>
</protein>
<reference evidence="1" key="1">
    <citation type="submission" date="2021-01" db="EMBL/GenBank/DDBJ databases">
        <authorList>
            <consortium name="Genoscope - CEA"/>
            <person name="William W."/>
        </authorList>
    </citation>
    <scope>NUCLEOTIDE SEQUENCE</scope>
</reference>
<keyword evidence="2" id="KW-1185">Reference proteome</keyword>
<proteinExistence type="predicted"/>
<evidence type="ECO:0000313" key="2">
    <source>
        <dbReference type="Proteomes" id="UP000683925"/>
    </source>
</evidence>
<evidence type="ECO:0000313" key="1">
    <source>
        <dbReference type="EMBL" id="CAD8200503.1"/>
    </source>
</evidence>
<gene>
    <name evidence="1" type="ORF">POCTA_138.1.T1220036</name>
</gene>